<dbReference type="AlphaFoldDB" id="A0A8R7UDG1"/>
<name>A0A8R7UDG1_TRIUA</name>
<keyword evidence="3" id="KW-1185">Reference proteome</keyword>
<accession>A0A8R7UDG1</accession>
<evidence type="ECO:0000256" key="1">
    <source>
        <dbReference type="SAM" id="MobiDB-lite"/>
    </source>
</evidence>
<evidence type="ECO:0000313" key="2">
    <source>
        <dbReference type="EnsemblPlants" id="TuG1812G0500001371.01.T01.cds311955"/>
    </source>
</evidence>
<sequence length="198" mass="22141">MRAESVSRRASVTRSGNGEAWVAVALQMRASRRCAGWQMYMAMGTVGPYGWHPQPAAVAALRDAQRWRMLELTKESEVLAPTSATKPATRALLRRMTSSCASICGPRPEPRSPPLFPTTAQVGKRRPRTPASSLMTLATLPVPPRRRRWWARRKEWRDVRKDASRDSSEGSASAGMRRRDTVLGLGGPRAERTYGRRR</sequence>
<feature type="region of interest" description="Disordered" evidence="1">
    <location>
        <begin position="151"/>
        <end position="198"/>
    </location>
</feature>
<dbReference type="Proteomes" id="UP000015106">
    <property type="component" value="Chromosome 5"/>
</dbReference>
<reference evidence="3" key="1">
    <citation type="journal article" date="2013" name="Nature">
        <title>Draft genome of the wheat A-genome progenitor Triticum urartu.</title>
        <authorList>
            <person name="Ling H.Q."/>
            <person name="Zhao S."/>
            <person name="Liu D."/>
            <person name="Wang J."/>
            <person name="Sun H."/>
            <person name="Zhang C."/>
            <person name="Fan H."/>
            <person name="Li D."/>
            <person name="Dong L."/>
            <person name="Tao Y."/>
            <person name="Gao C."/>
            <person name="Wu H."/>
            <person name="Li Y."/>
            <person name="Cui Y."/>
            <person name="Guo X."/>
            <person name="Zheng S."/>
            <person name="Wang B."/>
            <person name="Yu K."/>
            <person name="Liang Q."/>
            <person name="Yang W."/>
            <person name="Lou X."/>
            <person name="Chen J."/>
            <person name="Feng M."/>
            <person name="Jian J."/>
            <person name="Zhang X."/>
            <person name="Luo G."/>
            <person name="Jiang Y."/>
            <person name="Liu J."/>
            <person name="Wang Z."/>
            <person name="Sha Y."/>
            <person name="Zhang B."/>
            <person name="Wu H."/>
            <person name="Tang D."/>
            <person name="Shen Q."/>
            <person name="Xue P."/>
            <person name="Zou S."/>
            <person name="Wang X."/>
            <person name="Liu X."/>
            <person name="Wang F."/>
            <person name="Yang Y."/>
            <person name="An X."/>
            <person name="Dong Z."/>
            <person name="Zhang K."/>
            <person name="Zhang X."/>
            <person name="Luo M.C."/>
            <person name="Dvorak J."/>
            <person name="Tong Y."/>
            <person name="Wang J."/>
            <person name="Yang H."/>
            <person name="Li Z."/>
            <person name="Wang D."/>
            <person name="Zhang A."/>
            <person name="Wang J."/>
        </authorList>
    </citation>
    <scope>NUCLEOTIDE SEQUENCE</scope>
    <source>
        <strain evidence="3">cv. G1812</strain>
    </source>
</reference>
<reference evidence="2" key="3">
    <citation type="submission" date="2022-06" db="UniProtKB">
        <authorList>
            <consortium name="EnsemblPlants"/>
        </authorList>
    </citation>
    <scope>IDENTIFICATION</scope>
</reference>
<feature type="compositionally biased region" description="Basic and acidic residues" evidence="1">
    <location>
        <begin position="189"/>
        <end position="198"/>
    </location>
</feature>
<reference evidence="2" key="2">
    <citation type="submission" date="2018-03" db="EMBL/GenBank/DDBJ databases">
        <title>The Triticum urartu genome reveals the dynamic nature of wheat genome evolution.</title>
        <authorList>
            <person name="Ling H."/>
            <person name="Ma B."/>
            <person name="Shi X."/>
            <person name="Liu H."/>
            <person name="Dong L."/>
            <person name="Sun H."/>
            <person name="Cao Y."/>
            <person name="Gao Q."/>
            <person name="Zheng S."/>
            <person name="Li Y."/>
            <person name="Yu Y."/>
            <person name="Du H."/>
            <person name="Qi M."/>
            <person name="Li Y."/>
            <person name="Yu H."/>
            <person name="Cui Y."/>
            <person name="Wang N."/>
            <person name="Chen C."/>
            <person name="Wu H."/>
            <person name="Zhao Y."/>
            <person name="Zhang J."/>
            <person name="Li Y."/>
            <person name="Zhou W."/>
            <person name="Zhang B."/>
            <person name="Hu W."/>
            <person name="Eijk M."/>
            <person name="Tang J."/>
            <person name="Witsenboer H."/>
            <person name="Zhao S."/>
            <person name="Li Z."/>
            <person name="Zhang A."/>
            <person name="Wang D."/>
            <person name="Liang C."/>
        </authorList>
    </citation>
    <scope>NUCLEOTIDE SEQUENCE [LARGE SCALE GENOMIC DNA]</scope>
    <source>
        <strain evidence="2">cv. G1812</strain>
    </source>
</reference>
<dbReference type="Gramene" id="TuG1812G0500001371.01.T01">
    <property type="protein sequence ID" value="TuG1812G0500001371.01.T01.cds311955"/>
    <property type="gene ID" value="TuG1812G0500001371.01"/>
</dbReference>
<feature type="region of interest" description="Disordered" evidence="1">
    <location>
        <begin position="104"/>
        <end position="128"/>
    </location>
</feature>
<proteinExistence type="predicted"/>
<organism evidence="2 3">
    <name type="scientific">Triticum urartu</name>
    <name type="common">Red wild einkorn</name>
    <name type="synonym">Crithodium urartu</name>
    <dbReference type="NCBI Taxonomy" id="4572"/>
    <lineage>
        <taxon>Eukaryota</taxon>
        <taxon>Viridiplantae</taxon>
        <taxon>Streptophyta</taxon>
        <taxon>Embryophyta</taxon>
        <taxon>Tracheophyta</taxon>
        <taxon>Spermatophyta</taxon>
        <taxon>Magnoliopsida</taxon>
        <taxon>Liliopsida</taxon>
        <taxon>Poales</taxon>
        <taxon>Poaceae</taxon>
        <taxon>BOP clade</taxon>
        <taxon>Pooideae</taxon>
        <taxon>Triticodae</taxon>
        <taxon>Triticeae</taxon>
        <taxon>Triticinae</taxon>
        <taxon>Triticum</taxon>
    </lineage>
</organism>
<protein>
    <submittedName>
        <fullName evidence="2">Uncharacterized protein</fullName>
    </submittedName>
</protein>
<dbReference type="EnsemblPlants" id="TuG1812G0500001371.01.T01">
    <property type="protein sequence ID" value="TuG1812G0500001371.01.T01.cds311955"/>
    <property type="gene ID" value="TuG1812G0500001371.01"/>
</dbReference>
<feature type="compositionally biased region" description="Basic and acidic residues" evidence="1">
    <location>
        <begin position="152"/>
        <end position="168"/>
    </location>
</feature>
<evidence type="ECO:0000313" key="3">
    <source>
        <dbReference type="Proteomes" id="UP000015106"/>
    </source>
</evidence>